<comment type="caution">
    <text evidence="7">The sequence shown here is derived from an EMBL/GenBank/DDBJ whole genome shotgun (WGS) entry which is preliminary data.</text>
</comment>
<protein>
    <submittedName>
        <fullName evidence="7">Amino acid transporter</fullName>
    </submittedName>
</protein>
<keyword evidence="4 6" id="KW-1133">Transmembrane helix</keyword>
<dbReference type="GO" id="GO:0015171">
    <property type="term" value="F:amino acid transmembrane transporter activity"/>
    <property type="evidence" value="ECO:0007669"/>
    <property type="project" value="TreeGrafter"/>
</dbReference>
<evidence type="ECO:0000313" key="8">
    <source>
        <dbReference type="Proteomes" id="UP000479241"/>
    </source>
</evidence>
<feature type="transmembrane region" description="Helical" evidence="6">
    <location>
        <begin position="186"/>
        <end position="207"/>
    </location>
</feature>
<proteinExistence type="predicted"/>
<evidence type="ECO:0000256" key="4">
    <source>
        <dbReference type="ARBA" id="ARBA00022989"/>
    </source>
</evidence>
<accession>A0A6L9W3L6</accession>
<dbReference type="AlphaFoldDB" id="A0A6L9W3L6"/>
<feature type="transmembrane region" description="Helical" evidence="6">
    <location>
        <begin position="152"/>
        <end position="174"/>
    </location>
</feature>
<dbReference type="PANTHER" id="PTHR30086">
    <property type="entry name" value="ARGININE EXPORTER PROTEIN ARGO"/>
    <property type="match status" value="1"/>
</dbReference>
<feature type="transmembrane region" description="Helical" evidence="6">
    <location>
        <begin position="112"/>
        <end position="132"/>
    </location>
</feature>
<name>A0A6L9W3L6_9ACTN</name>
<dbReference type="RefSeq" id="WP_163204631.1">
    <property type="nucleotide sequence ID" value="NZ_JAAGWG010000012.1"/>
</dbReference>
<dbReference type="InterPro" id="IPR001123">
    <property type="entry name" value="LeuE-type"/>
</dbReference>
<dbReference type="GO" id="GO:0005886">
    <property type="term" value="C:plasma membrane"/>
    <property type="evidence" value="ECO:0007669"/>
    <property type="project" value="UniProtKB-SubCell"/>
</dbReference>
<feature type="transmembrane region" description="Helical" evidence="6">
    <location>
        <begin position="42"/>
        <end position="66"/>
    </location>
</feature>
<evidence type="ECO:0000256" key="3">
    <source>
        <dbReference type="ARBA" id="ARBA00022692"/>
    </source>
</evidence>
<dbReference type="Pfam" id="PF01810">
    <property type="entry name" value="LysE"/>
    <property type="match status" value="1"/>
</dbReference>
<dbReference type="PANTHER" id="PTHR30086:SF20">
    <property type="entry name" value="ARGININE EXPORTER PROTEIN ARGO-RELATED"/>
    <property type="match status" value="1"/>
</dbReference>
<dbReference type="EMBL" id="JAAGWG010000012">
    <property type="protein sequence ID" value="NEK86034.1"/>
    <property type="molecule type" value="Genomic_DNA"/>
</dbReference>
<gene>
    <name evidence="7" type="ORF">GCU60_09710</name>
</gene>
<keyword evidence="2" id="KW-1003">Cell membrane</keyword>
<evidence type="ECO:0000313" key="7">
    <source>
        <dbReference type="EMBL" id="NEK86034.1"/>
    </source>
</evidence>
<keyword evidence="5 6" id="KW-0472">Membrane</keyword>
<dbReference type="Proteomes" id="UP000479241">
    <property type="component" value="Unassembled WGS sequence"/>
</dbReference>
<reference evidence="7 8" key="1">
    <citation type="submission" date="2019-12" db="EMBL/GenBank/DDBJ databases">
        <title>the WGS of Blastococcus saxobsidens 67B17.</title>
        <authorList>
            <person name="Jiang Z."/>
        </authorList>
    </citation>
    <scope>NUCLEOTIDE SEQUENCE [LARGE SCALE GENOMIC DNA]</scope>
    <source>
        <strain evidence="7 8">67B17</strain>
    </source>
</reference>
<evidence type="ECO:0000256" key="2">
    <source>
        <dbReference type="ARBA" id="ARBA00022475"/>
    </source>
</evidence>
<feature type="transmembrane region" description="Helical" evidence="6">
    <location>
        <begin position="6"/>
        <end position="30"/>
    </location>
</feature>
<evidence type="ECO:0000256" key="1">
    <source>
        <dbReference type="ARBA" id="ARBA00004651"/>
    </source>
</evidence>
<organism evidence="7 8">
    <name type="scientific">Blastococcus saxobsidens</name>
    <dbReference type="NCBI Taxonomy" id="138336"/>
    <lineage>
        <taxon>Bacteria</taxon>
        <taxon>Bacillati</taxon>
        <taxon>Actinomycetota</taxon>
        <taxon>Actinomycetes</taxon>
        <taxon>Geodermatophilales</taxon>
        <taxon>Geodermatophilaceae</taxon>
        <taxon>Blastococcus</taxon>
    </lineage>
</organism>
<sequence length="210" mass="21512">MLTTPALVAVASGLALGLGLIVAIGAQNAFVLRQGLRLEHVAAVVAVCAISDVLLIAAGVLGAGAALTRVPWLIPVVCFSGAAFLLAYGLFAARRAMRPGALLPDAAGVRTGLMATVGTCLALTWLNPHVYLDTVVLLGSMASTYGEHRWEFAAGAAVGSVVWFTGLGFGARLLRPVFARPAAWRVLDGVIAVVMTALAVSLVVRGVGEL</sequence>
<feature type="transmembrane region" description="Helical" evidence="6">
    <location>
        <begin position="72"/>
        <end position="91"/>
    </location>
</feature>
<evidence type="ECO:0000256" key="5">
    <source>
        <dbReference type="ARBA" id="ARBA00023136"/>
    </source>
</evidence>
<evidence type="ECO:0000256" key="6">
    <source>
        <dbReference type="SAM" id="Phobius"/>
    </source>
</evidence>
<comment type="subcellular location">
    <subcellularLocation>
        <location evidence="1">Cell membrane</location>
        <topology evidence="1">Multi-pass membrane protein</topology>
    </subcellularLocation>
</comment>
<keyword evidence="3 6" id="KW-0812">Transmembrane</keyword>